<dbReference type="PANTHER" id="PTHR37536">
    <property type="entry name" value="PUTATIVE (AFU_ORTHOLOGUE AFUA_3G02970)-RELATED"/>
    <property type="match status" value="1"/>
</dbReference>
<dbReference type="Proteomes" id="UP000697995">
    <property type="component" value="Unassembled WGS sequence"/>
</dbReference>
<dbReference type="InterPro" id="IPR000250">
    <property type="entry name" value="Peptidase_G1"/>
</dbReference>
<dbReference type="InterPro" id="IPR013320">
    <property type="entry name" value="ConA-like_dom_sf"/>
</dbReference>
<dbReference type="SUPFAM" id="SSF49899">
    <property type="entry name" value="Concanavalin A-like lectins/glucanases"/>
    <property type="match status" value="1"/>
</dbReference>
<organism evidence="1 2">
    <name type="scientific">Paracraurococcus ruber</name>
    <dbReference type="NCBI Taxonomy" id="77675"/>
    <lineage>
        <taxon>Bacteria</taxon>
        <taxon>Pseudomonadati</taxon>
        <taxon>Pseudomonadota</taxon>
        <taxon>Alphaproteobacteria</taxon>
        <taxon>Acetobacterales</taxon>
        <taxon>Roseomonadaceae</taxon>
        <taxon>Paracraurococcus</taxon>
    </lineage>
</organism>
<dbReference type="PANTHER" id="PTHR37536:SF1">
    <property type="entry name" value="ASPERGILLOPEPSIN, PUTAITVE (AFU_ORTHOLOGUE AFUA_7G01200)"/>
    <property type="match status" value="1"/>
</dbReference>
<gene>
    <name evidence="1" type="ORF">CKO45_23610</name>
</gene>
<dbReference type="EMBL" id="NRSG01000265">
    <property type="protein sequence ID" value="MBK1661202.1"/>
    <property type="molecule type" value="Genomic_DNA"/>
</dbReference>
<dbReference type="Gene3D" id="2.60.120.700">
    <property type="entry name" value="Peptidase G1"/>
    <property type="match status" value="1"/>
</dbReference>
<name>A0ABS1D545_9PROT</name>
<evidence type="ECO:0000313" key="1">
    <source>
        <dbReference type="EMBL" id="MBK1661202.1"/>
    </source>
</evidence>
<comment type="caution">
    <text evidence="1">The sequence shown here is derived from an EMBL/GenBank/DDBJ whole genome shotgun (WGS) entry which is preliminary data.</text>
</comment>
<dbReference type="InterPro" id="IPR038656">
    <property type="entry name" value="Peptidase_G1_sf"/>
</dbReference>
<keyword evidence="2" id="KW-1185">Reference proteome</keyword>
<dbReference type="Pfam" id="PF01828">
    <property type="entry name" value="Peptidase_A4"/>
    <property type="match status" value="1"/>
</dbReference>
<accession>A0ABS1D545</accession>
<sequence length="365" mass="40726">MARPRWSGSDMRNDDLDRTVMVNDQRITTYAPPSSDFDPLTATAEELNRFGLLSRPSPELEPRAYARWRSFYSPPTKFAEAKIGIRLERRALPSPRQLVTRSLVSRRVLTSRVLNSFNWAGGMVPSRRGLRFTRVSATWRAPLIEPGTYTERPALGWQCSAWIGLDGFHGWSRSLPQMGTVHHLKTNAPSTDATSACFIQWWLREWTSQEIRLDVPSVSGGDTVTCHMEVLDPHNVRCAFKNEATGITATVDMEASLVPGKPPITVEGATAEWIGEQPEEPLLRVPWPTPDFGSVRFSQCSTTLSGPPGSGVRSDLAPVSPRLLRFFNRRMSPRRTARVAVGHVTQPGPLEPPDPQISVTYVLKD</sequence>
<reference evidence="1 2" key="1">
    <citation type="journal article" date="2020" name="Microorganisms">
        <title>Osmotic Adaptation and Compatible Solute Biosynthesis of Phototrophic Bacteria as Revealed from Genome Analyses.</title>
        <authorList>
            <person name="Imhoff J.F."/>
            <person name="Rahn T."/>
            <person name="Kunzel S."/>
            <person name="Keller A."/>
            <person name="Neulinger S.C."/>
        </authorList>
    </citation>
    <scope>NUCLEOTIDE SEQUENCE [LARGE SCALE GENOMIC DNA]</scope>
    <source>
        <strain evidence="1 2">DSM 15382</strain>
    </source>
</reference>
<proteinExistence type="predicted"/>
<evidence type="ECO:0000313" key="2">
    <source>
        <dbReference type="Proteomes" id="UP000697995"/>
    </source>
</evidence>
<dbReference type="CDD" id="cd13426">
    <property type="entry name" value="Peptidase_G1"/>
    <property type="match status" value="1"/>
</dbReference>
<protein>
    <submittedName>
        <fullName evidence="1">Uncharacterized protein</fullName>
    </submittedName>
</protein>